<reference evidence="2" key="2">
    <citation type="journal article" date="2015" name="Data Brief">
        <title>Shoot transcriptome of the giant reed, Arundo donax.</title>
        <authorList>
            <person name="Barrero R.A."/>
            <person name="Guerrero F.D."/>
            <person name="Moolhuijzen P."/>
            <person name="Goolsby J.A."/>
            <person name="Tidwell J."/>
            <person name="Bellgard S.E."/>
            <person name="Bellgard M.I."/>
        </authorList>
    </citation>
    <scope>NUCLEOTIDE SEQUENCE</scope>
    <source>
        <tissue evidence="2">Shoot tissue taken approximately 20 cm above the soil surface</tissue>
    </source>
</reference>
<proteinExistence type="predicted"/>
<evidence type="ECO:0000313" key="2">
    <source>
        <dbReference type="EMBL" id="JAD29304.1"/>
    </source>
</evidence>
<feature type="signal peptide" evidence="1">
    <location>
        <begin position="1"/>
        <end position="21"/>
    </location>
</feature>
<organism evidence="2">
    <name type="scientific">Arundo donax</name>
    <name type="common">Giant reed</name>
    <name type="synonym">Donax arundinaceus</name>
    <dbReference type="NCBI Taxonomy" id="35708"/>
    <lineage>
        <taxon>Eukaryota</taxon>
        <taxon>Viridiplantae</taxon>
        <taxon>Streptophyta</taxon>
        <taxon>Embryophyta</taxon>
        <taxon>Tracheophyta</taxon>
        <taxon>Spermatophyta</taxon>
        <taxon>Magnoliopsida</taxon>
        <taxon>Liliopsida</taxon>
        <taxon>Poales</taxon>
        <taxon>Poaceae</taxon>
        <taxon>PACMAD clade</taxon>
        <taxon>Arundinoideae</taxon>
        <taxon>Arundineae</taxon>
        <taxon>Arundo</taxon>
    </lineage>
</organism>
<dbReference type="AlphaFoldDB" id="A0A0A8YR03"/>
<protein>
    <recommendedName>
        <fullName evidence="3">Secreted protein</fullName>
    </recommendedName>
</protein>
<accession>A0A0A8YR03</accession>
<feature type="chain" id="PRO_5002061904" description="Secreted protein" evidence="1">
    <location>
        <begin position="22"/>
        <end position="65"/>
    </location>
</feature>
<sequence length="65" mass="7367">MTLRSCNSILQWASLWGLGNGSECARRGWAPWCCSGLKRGRRRRMVPHASTCQNWAVHVRHCGGR</sequence>
<evidence type="ECO:0008006" key="3">
    <source>
        <dbReference type="Google" id="ProtNLM"/>
    </source>
</evidence>
<evidence type="ECO:0000256" key="1">
    <source>
        <dbReference type="SAM" id="SignalP"/>
    </source>
</evidence>
<dbReference type="EMBL" id="GBRH01268591">
    <property type="protein sequence ID" value="JAD29304.1"/>
    <property type="molecule type" value="Transcribed_RNA"/>
</dbReference>
<name>A0A0A8YR03_ARUDO</name>
<keyword evidence="1" id="KW-0732">Signal</keyword>
<reference evidence="2" key="1">
    <citation type="submission" date="2014-09" db="EMBL/GenBank/DDBJ databases">
        <authorList>
            <person name="Magalhaes I.L.F."/>
            <person name="Oliveira U."/>
            <person name="Santos F.R."/>
            <person name="Vidigal T.H.D.A."/>
            <person name="Brescovit A.D."/>
            <person name="Santos A.J."/>
        </authorList>
    </citation>
    <scope>NUCLEOTIDE SEQUENCE</scope>
    <source>
        <tissue evidence="2">Shoot tissue taken approximately 20 cm above the soil surface</tissue>
    </source>
</reference>